<dbReference type="Proteomes" id="UP000324632">
    <property type="component" value="Chromosome 19"/>
</dbReference>
<dbReference type="GO" id="GO:0045505">
    <property type="term" value="F:dynein intermediate chain binding"/>
    <property type="evidence" value="ECO:0007669"/>
    <property type="project" value="InterPro"/>
</dbReference>
<name>A0A5A9NHA3_9TELE</name>
<keyword evidence="1" id="KW-0175">Coiled coil</keyword>
<evidence type="ECO:0000256" key="1">
    <source>
        <dbReference type="SAM" id="Coils"/>
    </source>
</evidence>
<proteinExistence type="predicted"/>
<protein>
    <submittedName>
        <fullName evidence="5">Dynein heavy chain 6, axonemal</fullName>
    </submittedName>
</protein>
<dbReference type="InterPro" id="IPR035706">
    <property type="entry name" value="AAA_9"/>
</dbReference>
<comment type="caution">
    <text evidence="5">The sequence shown here is derived from an EMBL/GenBank/DDBJ whole genome shotgun (WGS) entry which is preliminary data.</text>
</comment>
<dbReference type="Pfam" id="PF12777">
    <property type="entry name" value="MT"/>
    <property type="match status" value="1"/>
</dbReference>
<feature type="coiled-coil region" evidence="1">
    <location>
        <begin position="41"/>
        <end position="68"/>
    </location>
</feature>
<accession>A0A5A9NHA3</accession>
<evidence type="ECO:0000313" key="5">
    <source>
        <dbReference type="EMBL" id="KAA0707857.1"/>
    </source>
</evidence>
<sequence length="1407" mass="158890">MDVYGLTPGSPVTLELPLFLEELQDSLDSASKIWEETSHQSLLEENQLSQLEKQSGQLQQQVHDAFKQVSPLFQAAVEALQSLSHSDLDEVRRYRTPPEGVVAVMDIICMLFNRSRGWENSRQLLMQSSFFEELEFFDCSTLSAEMIKTLGQIVQAPSFQPSFVRDLSRACESLCCWLRAVYQYARVQHRMAPQMARKQDLDELMVESRARLSVSRLQEMSEHDRLQELEKQLELNRQDMILLKLKLSTAEEHEMETSATLKMIERHIEDWNSAQKEVDLDRQNIPGDALILAATVTYLGPFRPDVRQELLQKWHKLCLTGAMHDVNLTTSTCVPIPVNKEYQKSLNRVLGLDLCLIPGDYSDLVRSVVSWGHRVGQVQRWPLLADVHQHELMNSQTLLPTGGKEEYHREEKYGLVVSADDPALLDKLNHAAEEGLGVLVTHIERAIANIKILQPFVQTAASVFLSQCRSVKAAHPDFRLFMSTPLPVPALINEIHHSFLDEVQIINLSLSPSEVRDLILTELMKSESSEVWTLHRQVQIEKRTLQHKLSQNEVVSLMEYVVRSSTPLLQDNEFLPHVLTCQSVSLKLEAKIKELSQEIDHHKSLMADFRRVADLTTALYNALQDVAQLSPCYLFTLPHFLLTLRPALIEGSPDVSLHGRTPVIADITNRIVSQLISQYKCCLFQSHATLFRLLISVALIVHSEGCSEAEQDIFLRGLRKEHFLSPSTQSVPELPSWVPTQVQADVYLLETIAPFGGLVSSLIGTSKLWQEYLHFPSSTVIGPVPCQSHSHLSTMQRAILWKTLCPNRLAAVEEDLAACTQSHLHPVVATGLPMGCPEELSQLLSKNVGPVVVELPNKNEEEHMSVHPLYLIQQAARYQSHKKGVEVNVISFGSDCLRDAVLPALDTAVQNGHWLVLNNCHLLDCWDVRVVDKLTQLVSCKVHVTDVESNGPFLNSVSAGKTVHPNFRLWLITKGDRPHSVPAAVRISALHLVCDSSWDLKDVLWSSVRLALSESDTSSSSAHTESTERSLQQCAVLHSVLLQRQAFRHLGQGQLYLWTQEDLLAMIDAHDRIRKHCSETAEALEYIAETGSLLKRLSHRIHRITDCTDPIILGFSPDMAGKLMKLKSKTLNILRHQSQIIYTEIREDTRILLQSQELPECKKTWERLLTLQDKLRQKITDIGVDMGSAYLSHLRQFLQTEWQFLYKLVSFVLWDNFQPAKYNLTNSTPVNVTSAALSRLESRANLLGSYSWEESSRPHAYQLSAFLNPQGFLVALIRDVASIQKKDISVLSLHFKVLTDTSSPSSPSQNGVCLCGLQLQGALWDPGSAALKDTFSPKPSYFPPLWVWVEERTDDESLNSSTLPLYSCPLYVDADADGYQRLSADNIITHVPLSTRFLRPLKVREHE</sequence>
<feature type="domain" description="Dynein heavy chain coiled coil stalk" evidence="2">
    <location>
        <begin position="44"/>
        <end position="314"/>
    </location>
</feature>
<dbReference type="InterPro" id="IPR027417">
    <property type="entry name" value="P-loop_NTPase"/>
</dbReference>
<dbReference type="GO" id="GO:0051959">
    <property type="term" value="F:dynein light intermediate chain binding"/>
    <property type="evidence" value="ECO:0007669"/>
    <property type="project" value="InterPro"/>
</dbReference>
<feature type="coiled-coil region" evidence="1">
    <location>
        <begin position="585"/>
        <end position="612"/>
    </location>
</feature>
<dbReference type="Gene3D" id="1.20.920.20">
    <property type="match status" value="1"/>
</dbReference>
<dbReference type="Pfam" id="PF18199">
    <property type="entry name" value="Dynein_C"/>
    <property type="match status" value="1"/>
</dbReference>
<evidence type="ECO:0000313" key="6">
    <source>
        <dbReference type="Proteomes" id="UP000324632"/>
    </source>
</evidence>
<dbReference type="InterPro" id="IPR041228">
    <property type="entry name" value="Dynein_C"/>
</dbReference>
<reference evidence="5 6" key="1">
    <citation type="journal article" date="2019" name="Mol. Ecol. Resour.">
        <title>Chromosome-level genome assembly of Triplophysa tibetana, a fish adapted to the harsh high-altitude environment of the Tibetan Plateau.</title>
        <authorList>
            <person name="Yang X."/>
            <person name="Liu H."/>
            <person name="Ma Z."/>
            <person name="Zou Y."/>
            <person name="Zou M."/>
            <person name="Mao Y."/>
            <person name="Li X."/>
            <person name="Wang H."/>
            <person name="Chen T."/>
            <person name="Wang W."/>
            <person name="Yang R."/>
        </authorList>
    </citation>
    <scope>NUCLEOTIDE SEQUENCE [LARGE SCALE GENOMIC DNA]</scope>
    <source>
        <strain evidence="5">TTIB1903HZAU</strain>
        <tissue evidence="5">Muscle</tissue>
    </source>
</reference>
<gene>
    <name evidence="5" type="ORF">E1301_Tti009665</name>
</gene>
<feature type="domain" description="Dynein heavy chain C-terminal" evidence="4">
    <location>
        <begin position="1237"/>
        <end position="1395"/>
    </location>
</feature>
<feature type="domain" description="Dynein heavy chain ATP-binding dynein motor region" evidence="3">
    <location>
        <begin position="379"/>
        <end position="575"/>
    </location>
</feature>
<dbReference type="InterPro" id="IPR043160">
    <property type="entry name" value="Dynein_C_barrel"/>
</dbReference>
<dbReference type="Pfam" id="PF12781">
    <property type="entry name" value="AAA_9"/>
    <property type="match status" value="1"/>
</dbReference>
<evidence type="ECO:0000259" key="2">
    <source>
        <dbReference type="Pfam" id="PF12777"/>
    </source>
</evidence>
<dbReference type="Gene3D" id="3.40.50.300">
    <property type="entry name" value="P-loop containing nucleotide triphosphate hydrolases"/>
    <property type="match status" value="2"/>
</dbReference>
<dbReference type="InterPro" id="IPR024743">
    <property type="entry name" value="Dynein_HC_stalk"/>
</dbReference>
<organism evidence="5 6">
    <name type="scientific">Triplophysa tibetana</name>
    <dbReference type="NCBI Taxonomy" id="1572043"/>
    <lineage>
        <taxon>Eukaryota</taxon>
        <taxon>Metazoa</taxon>
        <taxon>Chordata</taxon>
        <taxon>Craniata</taxon>
        <taxon>Vertebrata</taxon>
        <taxon>Euteleostomi</taxon>
        <taxon>Actinopterygii</taxon>
        <taxon>Neopterygii</taxon>
        <taxon>Teleostei</taxon>
        <taxon>Ostariophysi</taxon>
        <taxon>Cypriniformes</taxon>
        <taxon>Nemacheilidae</taxon>
        <taxon>Triplophysa</taxon>
    </lineage>
</organism>
<dbReference type="EMBL" id="SOYY01000019">
    <property type="protein sequence ID" value="KAA0707857.1"/>
    <property type="molecule type" value="Genomic_DNA"/>
</dbReference>
<dbReference type="PANTHER" id="PTHR45703:SF36">
    <property type="entry name" value="DYNEIN HEAVY CHAIN, CYTOPLASMIC"/>
    <property type="match status" value="1"/>
</dbReference>
<dbReference type="Gene3D" id="3.10.490.20">
    <property type="match status" value="1"/>
</dbReference>
<dbReference type="PANTHER" id="PTHR45703">
    <property type="entry name" value="DYNEIN HEAVY CHAIN"/>
    <property type="match status" value="1"/>
</dbReference>
<keyword evidence="6" id="KW-1185">Reference proteome</keyword>
<evidence type="ECO:0000259" key="4">
    <source>
        <dbReference type="Pfam" id="PF18199"/>
    </source>
</evidence>
<dbReference type="InterPro" id="IPR026983">
    <property type="entry name" value="DHC"/>
</dbReference>
<evidence type="ECO:0000259" key="3">
    <source>
        <dbReference type="Pfam" id="PF12781"/>
    </source>
</evidence>
<dbReference type="GO" id="GO:0007018">
    <property type="term" value="P:microtubule-based movement"/>
    <property type="evidence" value="ECO:0007669"/>
    <property type="project" value="InterPro"/>
</dbReference>
<dbReference type="GO" id="GO:0030286">
    <property type="term" value="C:dynein complex"/>
    <property type="evidence" value="ECO:0007669"/>
    <property type="project" value="InterPro"/>
</dbReference>